<sequence>MRAISLLAVLWSVAFPVTHALIITLPSTSITVGNLTITYQSEATDPAGNLTFYISHLGGVGGYFDLEQDILPHTTPTKLQLSLFPQIGDGQQWAVSAGPSTQTVDGIFATSDPILILAPSSSSASTSASAQSSTTPSSSSASSLPISLSTPSPTDTSVSSNTTSSPSGSGVASATKSSPSVGLIVGVTFGVTALLLILLLLTFLRFKKARHRRRLELEPRSPIEPAFIPHAVFATVHTDSSSANASLPPKIEPFMYMSTGAASVLPTNDSTTRLSSKARQEYLLNQMRTLQALQASSPSASETGSEPDASSDGLAQARRQNEALQERIRTLEAQLQSQWALGLSDEPPPGYLE</sequence>
<feature type="region of interest" description="Disordered" evidence="5">
    <location>
        <begin position="126"/>
        <end position="177"/>
    </location>
</feature>
<proteinExistence type="predicted"/>
<dbReference type="Proteomes" id="UP001215280">
    <property type="component" value="Unassembled WGS sequence"/>
</dbReference>
<evidence type="ECO:0000256" key="7">
    <source>
        <dbReference type="SAM" id="SignalP"/>
    </source>
</evidence>
<feature type="chain" id="PRO_5042159626" description="Mid2 domain-containing protein" evidence="7">
    <location>
        <begin position="21"/>
        <end position="353"/>
    </location>
</feature>
<dbReference type="InterPro" id="IPR051694">
    <property type="entry name" value="Immunoregulatory_rcpt-like"/>
</dbReference>
<comment type="caution">
    <text evidence="8">The sequence shown here is derived from an EMBL/GenBank/DDBJ whole genome shotgun (WGS) entry which is preliminary data.</text>
</comment>
<feature type="compositionally biased region" description="Low complexity" evidence="5">
    <location>
        <begin position="126"/>
        <end position="169"/>
    </location>
</feature>
<keyword evidence="9" id="KW-1185">Reference proteome</keyword>
<feature type="transmembrane region" description="Helical" evidence="6">
    <location>
        <begin position="181"/>
        <end position="204"/>
    </location>
</feature>
<dbReference type="AlphaFoldDB" id="A0AAD7MYM7"/>
<evidence type="ECO:0000256" key="5">
    <source>
        <dbReference type="SAM" id="MobiDB-lite"/>
    </source>
</evidence>
<evidence type="ECO:0000256" key="4">
    <source>
        <dbReference type="ARBA" id="ARBA00023136"/>
    </source>
</evidence>
<evidence type="ECO:0000256" key="6">
    <source>
        <dbReference type="SAM" id="Phobius"/>
    </source>
</evidence>
<protein>
    <recommendedName>
        <fullName evidence="10">Mid2 domain-containing protein</fullName>
    </recommendedName>
</protein>
<evidence type="ECO:0000313" key="8">
    <source>
        <dbReference type="EMBL" id="KAJ7737797.1"/>
    </source>
</evidence>
<reference evidence="8" key="1">
    <citation type="submission" date="2023-03" db="EMBL/GenBank/DDBJ databases">
        <title>Massive genome expansion in bonnet fungi (Mycena s.s.) driven by repeated elements and novel gene families across ecological guilds.</title>
        <authorList>
            <consortium name="Lawrence Berkeley National Laboratory"/>
            <person name="Harder C.B."/>
            <person name="Miyauchi S."/>
            <person name="Viragh M."/>
            <person name="Kuo A."/>
            <person name="Thoen E."/>
            <person name="Andreopoulos B."/>
            <person name="Lu D."/>
            <person name="Skrede I."/>
            <person name="Drula E."/>
            <person name="Henrissat B."/>
            <person name="Morin E."/>
            <person name="Kohler A."/>
            <person name="Barry K."/>
            <person name="LaButti K."/>
            <person name="Morin E."/>
            <person name="Salamov A."/>
            <person name="Lipzen A."/>
            <person name="Mereny Z."/>
            <person name="Hegedus B."/>
            <person name="Baldrian P."/>
            <person name="Stursova M."/>
            <person name="Weitz H."/>
            <person name="Taylor A."/>
            <person name="Grigoriev I.V."/>
            <person name="Nagy L.G."/>
            <person name="Martin F."/>
            <person name="Kauserud H."/>
        </authorList>
    </citation>
    <scope>NUCLEOTIDE SEQUENCE</scope>
    <source>
        <strain evidence="8">CBHHK188m</strain>
    </source>
</reference>
<organism evidence="8 9">
    <name type="scientific">Mycena maculata</name>
    <dbReference type="NCBI Taxonomy" id="230809"/>
    <lineage>
        <taxon>Eukaryota</taxon>
        <taxon>Fungi</taxon>
        <taxon>Dikarya</taxon>
        <taxon>Basidiomycota</taxon>
        <taxon>Agaricomycotina</taxon>
        <taxon>Agaricomycetes</taxon>
        <taxon>Agaricomycetidae</taxon>
        <taxon>Agaricales</taxon>
        <taxon>Marasmiineae</taxon>
        <taxon>Mycenaceae</taxon>
        <taxon>Mycena</taxon>
    </lineage>
</organism>
<evidence type="ECO:0000256" key="1">
    <source>
        <dbReference type="ARBA" id="ARBA00004167"/>
    </source>
</evidence>
<keyword evidence="2 6" id="KW-0812">Transmembrane</keyword>
<name>A0AAD7MYM7_9AGAR</name>
<evidence type="ECO:0008006" key="10">
    <source>
        <dbReference type="Google" id="ProtNLM"/>
    </source>
</evidence>
<accession>A0AAD7MYM7</accession>
<feature type="region of interest" description="Disordered" evidence="5">
    <location>
        <begin position="293"/>
        <end position="325"/>
    </location>
</feature>
<evidence type="ECO:0000256" key="3">
    <source>
        <dbReference type="ARBA" id="ARBA00022989"/>
    </source>
</evidence>
<dbReference type="GO" id="GO:0071944">
    <property type="term" value="C:cell periphery"/>
    <property type="evidence" value="ECO:0007669"/>
    <property type="project" value="UniProtKB-ARBA"/>
</dbReference>
<gene>
    <name evidence="8" type="ORF">DFH07DRAFT_93095</name>
</gene>
<feature type="signal peptide" evidence="7">
    <location>
        <begin position="1"/>
        <end position="20"/>
    </location>
</feature>
<evidence type="ECO:0000256" key="2">
    <source>
        <dbReference type="ARBA" id="ARBA00022692"/>
    </source>
</evidence>
<dbReference type="PANTHER" id="PTHR15549">
    <property type="entry name" value="PAIRED IMMUNOGLOBULIN-LIKE TYPE 2 RECEPTOR"/>
    <property type="match status" value="1"/>
</dbReference>
<dbReference type="GO" id="GO:0016020">
    <property type="term" value="C:membrane"/>
    <property type="evidence" value="ECO:0007669"/>
    <property type="project" value="UniProtKB-SubCell"/>
</dbReference>
<dbReference type="PANTHER" id="PTHR15549:SF26">
    <property type="entry name" value="AXIAL BUDDING PATTERN PROTEIN 2-RELATED"/>
    <property type="match status" value="1"/>
</dbReference>
<evidence type="ECO:0000313" key="9">
    <source>
        <dbReference type="Proteomes" id="UP001215280"/>
    </source>
</evidence>
<comment type="subcellular location">
    <subcellularLocation>
        <location evidence="1">Membrane</location>
        <topology evidence="1">Single-pass membrane protein</topology>
    </subcellularLocation>
</comment>
<keyword evidence="3 6" id="KW-1133">Transmembrane helix</keyword>
<keyword evidence="7" id="KW-0732">Signal</keyword>
<dbReference type="EMBL" id="JARJLG010000141">
    <property type="protein sequence ID" value="KAJ7737797.1"/>
    <property type="molecule type" value="Genomic_DNA"/>
</dbReference>
<keyword evidence="4 6" id="KW-0472">Membrane</keyword>